<dbReference type="Proteomes" id="UP000663570">
    <property type="component" value="Chromosome"/>
</dbReference>
<sequence>MSSCSRPIALVTGANGFVGTALIPQLKARGYRVRAALRQPRPGPWDESVVVGDLNLPVDWRVAVSGVDAIWHLAARVHVMQESERDPLAAFRRVNVARTAELCAAAAAAGVRRLVYLSSVKVNGESSAPEHPFRPEDPPAPTDPYAVSKLEAEAAVLTSCVDAVVLRPPLVYGPGVGANFARLLHLVRKGYWLPLGAIQNRRDLVFVGNLADALCLLGEHPDAVGKVFLISDGEPLSTPALIRAVGNALGRSAHLIPVPPKVLRGVLTLCGKEAEADRLLGSLEVDISALTHGLGWRPRYTVKEALAATVAAH</sequence>
<dbReference type="EMBL" id="CP071060">
    <property type="protein sequence ID" value="QSI75233.1"/>
    <property type="molecule type" value="Genomic_DNA"/>
</dbReference>
<dbReference type="InterPro" id="IPR036291">
    <property type="entry name" value="NAD(P)-bd_dom_sf"/>
</dbReference>
<name>A0ABX7M0E5_9RHOO</name>
<keyword evidence="3" id="KW-1185">Reference proteome</keyword>
<dbReference type="Pfam" id="PF01370">
    <property type="entry name" value="Epimerase"/>
    <property type="match status" value="1"/>
</dbReference>
<evidence type="ECO:0000313" key="3">
    <source>
        <dbReference type="Proteomes" id="UP000663570"/>
    </source>
</evidence>
<dbReference type="PANTHER" id="PTHR43245:SF58">
    <property type="entry name" value="BLL5923 PROTEIN"/>
    <property type="match status" value="1"/>
</dbReference>
<dbReference type="SUPFAM" id="SSF51735">
    <property type="entry name" value="NAD(P)-binding Rossmann-fold domains"/>
    <property type="match status" value="1"/>
</dbReference>
<organism evidence="2 3">
    <name type="scientific">Niveibacterium microcysteis</name>
    <dbReference type="NCBI Taxonomy" id="2811415"/>
    <lineage>
        <taxon>Bacteria</taxon>
        <taxon>Pseudomonadati</taxon>
        <taxon>Pseudomonadota</taxon>
        <taxon>Betaproteobacteria</taxon>
        <taxon>Rhodocyclales</taxon>
        <taxon>Rhodocyclaceae</taxon>
        <taxon>Niveibacterium</taxon>
    </lineage>
</organism>
<accession>A0ABX7M0E5</accession>
<protein>
    <submittedName>
        <fullName evidence="2">NAD-dependent epimerase/dehydratase family protein</fullName>
    </submittedName>
</protein>
<dbReference type="InterPro" id="IPR001509">
    <property type="entry name" value="Epimerase_deHydtase"/>
</dbReference>
<dbReference type="PANTHER" id="PTHR43245">
    <property type="entry name" value="BIFUNCTIONAL POLYMYXIN RESISTANCE PROTEIN ARNA"/>
    <property type="match status" value="1"/>
</dbReference>
<dbReference type="RefSeq" id="WP_206252595.1">
    <property type="nucleotide sequence ID" value="NZ_CP071060.1"/>
</dbReference>
<evidence type="ECO:0000313" key="2">
    <source>
        <dbReference type="EMBL" id="QSI75233.1"/>
    </source>
</evidence>
<feature type="domain" description="NAD-dependent epimerase/dehydratase" evidence="1">
    <location>
        <begin position="9"/>
        <end position="228"/>
    </location>
</feature>
<dbReference type="Gene3D" id="3.40.50.720">
    <property type="entry name" value="NAD(P)-binding Rossmann-like Domain"/>
    <property type="match status" value="1"/>
</dbReference>
<proteinExistence type="predicted"/>
<reference evidence="2 3" key="1">
    <citation type="submission" date="2021-02" db="EMBL/GenBank/DDBJ databases">
        <title>Niveibacterium changnyeongensis HC41.</title>
        <authorList>
            <person name="Kang M."/>
        </authorList>
    </citation>
    <scope>NUCLEOTIDE SEQUENCE [LARGE SCALE GENOMIC DNA]</scope>
    <source>
        <strain evidence="2 3">HC41</strain>
    </source>
</reference>
<evidence type="ECO:0000259" key="1">
    <source>
        <dbReference type="Pfam" id="PF01370"/>
    </source>
</evidence>
<gene>
    <name evidence="2" type="ORF">JY500_11935</name>
</gene>
<dbReference type="InterPro" id="IPR050177">
    <property type="entry name" value="Lipid_A_modif_metabolic_enz"/>
</dbReference>